<evidence type="ECO:0000256" key="4">
    <source>
        <dbReference type="ARBA" id="ARBA00022525"/>
    </source>
</evidence>
<dbReference type="AlphaFoldDB" id="A0AAF0IXN7"/>
<comment type="similarity">
    <text evidence="9">Belongs to the AB hydrolase superfamily. Lipase family. Class Lip subfamily.</text>
</comment>
<evidence type="ECO:0000256" key="2">
    <source>
        <dbReference type="ARBA" id="ARBA00004613"/>
    </source>
</evidence>
<evidence type="ECO:0000256" key="7">
    <source>
        <dbReference type="ARBA" id="ARBA00023026"/>
    </source>
</evidence>
<dbReference type="Pfam" id="PF03583">
    <property type="entry name" value="LIP"/>
    <property type="match status" value="1"/>
</dbReference>
<comment type="catalytic activity">
    <reaction evidence="10">
        <text>a diacylglycerol + H2O = a monoacylglycerol + a fatty acid + H(+)</text>
        <dbReference type="Rhea" id="RHEA:32731"/>
        <dbReference type="ChEBI" id="CHEBI:15377"/>
        <dbReference type="ChEBI" id="CHEBI:15378"/>
        <dbReference type="ChEBI" id="CHEBI:17408"/>
        <dbReference type="ChEBI" id="CHEBI:18035"/>
        <dbReference type="ChEBI" id="CHEBI:28868"/>
    </reaction>
</comment>
<dbReference type="GO" id="GO:0004806">
    <property type="term" value="F:triacylglycerol lipase activity"/>
    <property type="evidence" value="ECO:0007669"/>
    <property type="project" value="UniProtKB-EC"/>
</dbReference>
<evidence type="ECO:0000313" key="12">
    <source>
        <dbReference type="EMBL" id="WFD22089.1"/>
    </source>
</evidence>
<evidence type="ECO:0000256" key="8">
    <source>
        <dbReference type="ARBA" id="ARBA00023098"/>
    </source>
</evidence>
<dbReference type="EC" id="3.1.1.3" evidence="3"/>
<dbReference type="EMBL" id="CP119900">
    <property type="protein sequence ID" value="WFD22089.1"/>
    <property type="molecule type" value="Genomic_DNA"/>
</dbReference>
<evidence type="ECO:0000256" key="6">
    <source>
        <dbReference type="ARBA" id="ARBA00022963"/>
    </source>
</evidence>
<evidence type="ECO:0000256" key="1">
    <source>
        <dbReference type="ARBA" id="ARBA00001024"/>
    </source>
</evidence>
<dbReference type="InterPro" id="IPR005152">
    <property type="entry name" value="Lipase_secreted"/>
</dbReference>
<reference evidence="12" key="1">
    <citation type="submission" date="2023-03" db="EMBL/GenBank/DDBJ databases">
        <title>Mating type loci evolution in Malassezia.</title>
        <authorList>
            <person name="Coelho M.A."/>
        </authorList>
    </citation>
    <scope>NUCLEOTIDE SEQUENCE</scope>
    <source>
        <strain evidence="12">CBS 12830</strain>
    </source>
</reference>
<proteinExistence type="inferred from homology"/>
<organism evidence="12 13">
    <name type="scientific">Malassezia equina</name>
    <dbReference type="NCBI Taxonomy" id="1381935"/>
    <lineage>
        <taxon>Eukaryota</taxon>
        <taxon>Fungi</taxon>
        <taxon>Dikarya</taxon>
        <taxon>Basidiomycota</taxon>
        <taxon>Ustilaginomycotina</taxon>
        <taxon>Malasseziomycetes</taxon>
        <taxon>Malasseziales</taxon>
        <taxon>Malasseziaceae</taxon>
        <taxon>Malassezia</taxon>
    </lineage>
</organism>
<dbReference type="Proteomes" id="UP001214415">
    <property type="component" value="Chromosome 1"/>
</dbReference>
<dbReference type="GO" id="GO:0016042">
    <property type="term" value="P:lipid catabolic process"/>
    <property type="evidence" value="ECO:0007669"/>
    <property type="project" value="UniProtKB-KW"/>
</dbReference>
<dbReference type="Gene3D" id="3.40.50.1820">
    <property type="entry name" value="alpha/beta hydrolase"/>
    <property type="match status" value="1"/>
</dbReference>
<keyword evidence="6" id="KW-0442">Lipid degradation</keyword>
<dbReference type="PANTHER" id="PTHR34853">
    <property type="match status" value="1"/>
</dbReference>
<comment type="catalytic activity">
    <reaction evidence="1">
        <text>a triacylglycerol + H2O = a diacylglycerol + a fatty acid + H(+)</text>
        <dbReference type="Rhea" id="RHEA:12044"/>
        <dbReference type="ChEBI" id="CHEBI:15377"/>
        <dbReference type="ChEBI" id="CHEBI:15378"/>
        <dbReference type="ChEBI" id="CHEBI:17855"/>
        <dbReference type="ChEBI" id="CHEBI:18035"/>
        <dbReference type="ChEBI" id="CHEBI:28868"/>
        <dbReference type="EC" id="3.1.1.3"/>
    </reaction>
</comment>
<keyword evidence="8" id="KW-0443">Lipid metabolism</keyword>
<evidence type="ECO:0000256" key="3">
    <source>
        <dbReference type="ARBA" id="ARBA00013279"/>
    </source>
</evidence>
<accession>A0AAF0IXN7</accession>
<evidence type="ECO:0000313" key="13">
    <source>
        <dbReference type="Proteomes" id="UP001214415"/>
    </source>
</evidence>
<dbReference type="SUPFAM" id="SSF53474">
    <property type="entry name" value="alpha/beta-Hydrolases"/>
    <property type="match status" value="1"/>
</dbReference>
<keyword evidence="4" id="KW-0964">Secreted</keyword>
<evidence type="ECO:0000256" key="10">
    <source>
        <dbReference type="ARBA" id="ARBA00047591"/>
    </source>
</evidence>
<comment type="catalytic activity">
    <reaction evidence="11">
        <text>a monoacylglycerol + H2O = glycerol + a fatty acid + H(+)</text>
        <dbReference type="Rhea" id="RHEA:15245"/>
        <dbReference type="ChEBI" id="CHEBI:15377"/>
        <dbReference type="ChEBI" id="CHEBI:15378"/>
        <dbReference type="ChEBI" id="CHEBI:17408"/>
        <dbReference type="ChEBI" id="CHEBI:17754"/>
        <dbReference type="ChEBI" id="CHEBI:28868"/>
    </reaction>
</comment>
<evidence type="ECO:0000256" key="11">
    <source>
        <dbReference type="ARBA" id="ARBA00048461"/>
    </source>
</evidence>
<keyword evidence="13" id="KW-1185">Reference proteome</keyword>
<gene>
    <name evidence="12" type="ORF">MEQU1_000751</name>
</gene>
<protein>
    <recommendedName>
        <fullName evidence="3">triacylglycerol lipase</fullName>
        <ecNumber evidence="3">3.1.1.3</ecNumber>
    </recommendedName>
</protein>
<name>A0AAF0IXN7_9BASI</name>
<dbReference type="InterPro" id="IPR029058">
    <property type="entry name" value="AB_hydrolase_fold"/>
</dbReference>
<comment type="subcellular location">
    <subcellularLocation>
        <location evidence="2">Secreted</location>
    </subcellularLocation>
</comment>
<dbReference type="PANTHER" id="PTHR34853:SF1">
    <property type="entry name" value="LIPASE 5"/>
    <property type="match status" value="1"/>
</dbReference>
<evidence type="ECO:0000256" key="5">
    <source>
        <dbReference type="ARBA" id="ARBA00022801"/>
    </source>
</evidence>
<evidence type="ECO:0000256" key="9">
    <source>
        <dbReference type="ARBA" id="ARBA00043986"/>
    </source>
</evidence>
<keyword evidence="7" id="KW-0843">Virulence</keyword>
<keyword evidence="5" id="KW-0378">Hydrolase</keyword>
<dbReference type="GO" id="GO:0005576">
    <property type="term" value="C:extracellular region"/>
    <property type="evidence" value="ECO:0007669"/>
    <property type="project" value="UniProtKB-SubCell"/>
</dbReference>
<sequence length="290" mass="32199">MYRTSFLSKDQPTTSVTTILVPYNATTDRLLTLGYFEDANPQKCEPSYTLRAVDAPYAPELNVVGWVFGGTPTHLEDLIRYINKKPESGLIMAGMESMRATYPTFDKVLKQHGISNLSAALEFARTHCQLDVVDRYKNIGIFSKNWTSLGQDLFKNPAVNKAVGAQVLGQPDADYPSVPILMAHGKSDEIVPFDSARETFSNWCSKGLNGEFLSFTYANATHEASEISLTVPAFKWLSKRFNGTDLPFGCSSHTDDEFVKPNTYNATLKDVVETIEDLLGRKVGPDHIIL</sequence>